<dbReference type="PANTHER" id="PTHR45036:SF1">
    <property type="entry name" value="METHYLTRANSFERASE LIKE 7A"/>
    <property type="match status" value="1"/>
</dbReference>
<evidence type="ECO:0000313" key="2">
    <source>
        <dbReference type="EMBL" id="XAY06725.1"/>
    </source>
</evidence>
<dbReference type="InterPro" id="IPR013216">
    <property type="entry name" value="Methyltransf_11"/>
</dbReference>
<feature type="domain" description="Methyltransferase type 11" evidence="1">
    <location>
        <begin position="38"/>
        <end position="133"/>
    </location>
</feature>
<dbReference type="InterPro" id="IPR029063">
    <property type="entry name" value="SAM-dependent_MTases_sf"/>
</dbReference>
<dbReference type="CDD" id="cd02440">
    <property type="entry name" value="AdoMet_MTases"/>
    <property type="match status" value="1"/>
</dbReference>
<dbReference type="Pfam" id="PF08241">
    <property type="entry name" value="Methyltransf_11"/>
    <property type="match status" value="1"/>
</dbReference>
<dbReference type="GO" id="GO:0008757">
    <property type="term" value="F:S-adenosylmethionine-dependent methyltransferase activity"/>
    <property type="evidence" value="ECO:0007669"/>
    <property type="project" value="InterPro"/>
</dbReference>
<proteinExistence type="predicted"/>
<dbReference type="Gene3D" id="3.40.50.150">
    <property type="entry name" value="Vaccinia Virus protein VP39"/>
    <property type="match status" value="1"/>
</dbReference>
<accession>A0AAU7AYN5</accession>
<dbReference type="RefSeq" id="WP_354697944.1">
    <property type="nucleotide sequence ID" value="NZ_CP114014.1"/>
</dbReference>
<sequence>MAATEHPVFARVWNALAPKAVPRSHRRELLAGASGSVVEIGAGTGLNFPFYGPGVTSVLAVEPEPFLRDRLGEAAAETPAPAIEVVDGTAAAIPAPDSSFDVAVVCLVLCSVPDQGAALTEIRRVLRPGGELRFYEHVIADSTAGAGLQRVLDGTHVWPTVGAGCHLARDTGAAIRAAGFTVERYRRLVSGPGPGDRVGLPHILGTARA</sequence>
<dbReference type="InterPro" id="IPR052356">
    <property type="entry name" value="Thiol_S-MT"/>
</dbReference>
<gene>
    <name evidence="2" type="ORF">DSM112329_03602</name>
</gene>
<dbReference type="KEGG" id="parq:DSM112329_03602"/>
<reference evidence="2" key="1">
    <citation type="submission" date="2022-12" db="EMBL/GenBank/DDBJ databases">
        <title>Paraconexibacter alkalitolerans sp. nov. and Baekduia alba sp. nov., isolated from soil and emended description of the genera Paraconexibacter (Chun et al., 2020) and Baekduia (An et al., 2020).</title>
        <authorList>
            <person name="Vieira S."/>
            <person name="Huber K.J."/>
            <person name="Geppert A."/>
            <person name="Wolf J."/>
            <person name="Neumann-Schaal M."/>
            <person name="Muesken M."/>
            <person name="Overmann J."/>
        </authorList>
    </citation>
    <scope>NUCLEOTIDE SEQUENCE</scope>
    <source>
        <strain evidence="2">AEG42_29</strain>
    </source>
</reference>
<organism evidence="2">
    <name type="scientific">Paraconexibacter sp. AEG42_29</name>
    <dbReference type="NCBI Taxonomy" id="2997339"/>
    <lineage>
        <taxon>Bacteria</taxon>
        <taxon>Bacillati</taxon>
        <taxon>Actinomycetota</taxon>
        <taxon>Thermoleophilia</taxon>
        <taxon>Solirubrobacterales</taxon>
        <taxon>Paraconexibacteraceae</taxon>
        <taxon>Paraconexibacter</taxon>
    </lineage>
</organism>
<dbReference type="PANTHER" id="PTHR45036">
    <property type="entry name" value="METHYLTRANSFERASE LIKE 7B"/>
    <property type="match status" value="1"/>
</dbReference>
<dbReference type="SUPFAM" id="SSF53335">
    <property type="entry name" value="S-adenosyl-L-methionine-dependent methyltransferases"/>
    <property type="match status" value="1"/>
</dbReference>
<name>A0AAU7AYN5_9ACTN</name>
<evidence type="ECO:0000259" key="1">
    <source>
        <dbReference type="Pfam" id="PF08241"/>
    </source>
</evidence>
<protein>
    <recommendedName>
        <fullName evidence="1">Methyltransferase type 11 domain-containing protein</fullName>
    </recommendedName>
</protein>
<dbReference type="EMBL" id="CP114014">
    <property type="protein sequence ID" value="XAY06725.1"/>
    <property type="molecule type" value="Genomic_DNA"/>
</dbReference>
<dbReference type="AlphaFoldDB" id="A0AAU7AYN5"/>